<accession>A0A1G8E6R6</accession>
<dbReference type="AlphaFoldDB" id="A0A1G8E6R6"/>
<proteinExistence type="predicted"/>
<evidence type="ECO:0000313" key="2">
    <source>
        <dbReference type="Proteomes" id="UP000181870"/>
    </source>
</evidence>
<evidence type="ECO:0008006" key="3">
    <source>
        <dbReference type="Google" id="ProtNLM"/>
    </source>
</evidence>
<organism evidence="1 2">
    <name type="scientific">Bacteroides ovatus</name>
    <dbReference type="NCBI Taxonomy" id="28116"/>
    <lineage>
        <taxon>Bacteria</taxon>
        <taxon>Pseudomonadati</taxon>
        <taxon>Bacteroidota</taxon>
        <taxon>Bacteroidia</taxon>
        <taxon>Bacteroidales</taxon>
        <taxon>Bacteroidaceae</taxon>
        <taxon>Bacteroides</taxon>
    </lineage>
</organism>
<name>A0A1G8E6R6_BACOV</name>
<dbReference type="EMBL" id="FNDO01000009">
    <property type="protein sequence ID" value="SDH65571.1"/>
    <property type="molecule type" value="Genomic_DNA"/>
</dbReference>
<gene>
    <name evidence="1" type="ORF">SAMN05192582_1009127</name>
</gene>
<protein>
    <recommendedName>
        <fullName evidence="3">Transposase</fullName>
    </recommendedName>
</protein>
<feature type="non-terminal residue" evidence="1">
    <location>
        <position position="179"/>
    </location>
</feature>
<dbReference type="Proteomes" id="UP000181870">
    <property type="component" value="Unassembled WGS sequence"/>
</dbReference>
<reference evidence="1 2" key="1">
    <citation type="submission" date="2016-10" db="EMBL/GenBank/DDBJ databases">
        <authorList>
            <person name="de Groot N.N."/>
        </authorList>
    </citation>
    <scope>NUCLEOTIDE SEQUENCE [LARGE SCALE GENOMIC DNA]</scope>
    <source>
        <strain evidence="1 2">NLAE-zl-C57</strain>
    </source>
</reference>
<sequence>MVENAIFTLKTQIMATLTLVIVPAKRLSDGTHKIRIRVAHNSETRFITTDIVVRENEFKNGKIVHRPDKDFLNTDNHAVSCQSVAEHYCMDGKQLQSQYKDHLSDFQNWDQRAHAQEYILYPKNMGYRLCIDETALSKGDLYTILINRDKRGRKGSIIAVIQGTKADDIIAVLTKMPQE</sequence>
<evidence type="ECO:0000313" key="1">
    <source>
        <dbReference type="EMBL" id="SDH65571.1"/>
    </source>
</evidence>